<dbReference type="InterPro" id="IPR017438">
    <property type="entry name" value="ATP-NAD_kinase_N"/>
</dbReference>
<feature type="binding site" evidence="6">
    <location>
        <position position="155"/>
    </location>
    <ligand>
        <name>NAD(+)</name>
        <dbReference type="ChEBI" id="CHEBI:57540"/>
    </ligand>
</feature>
<evidence type="ECO:0000256" key="4">
    <source>
        <dbReference type="ARBA" id="ARBA00023027"/>
    </source>
</evidence>
<dbReference type="EMBL" id="BAAARY010000024">
    <property type="protein sequence ID" value="GAA2531222.1"/>
    <property type="molecule type" value="Genomic_DNA"/>
</dbReference>
<comment type="caution">
    <text evidence="7">The sequence shown here is derived from an EMBL/GenBank/DDBJ whole genome shotgun (WGS) entry which is preliminary data.</text>
</comment>
<evidence type="ECO:0000313" key="7">
    <source>
        <dbReference type="EMBL" id="GAA2531222.1"/>
    </source>
</evidence>
<evidence type="ECO:0000256" key="5">
    <source>
        <dbReference type="ARBA" id="ARBA00047925"/>
    </source>
</evidence>
<feature type="binding site" evidence="6">
    <location>
        <position position="174"/>
    </location>
    <ligand>
        <name>NAD(+)</name>
        <dbReference type="ChEBI" id="CHEBI:57540"/>
    </ligand>
</feature>
<comment type="caution">
    <text evidence="6">Lacks conserved residue(s) required for the propagation of feature annotation.</text>
</comment>
<keyword evidence="8" id="KW-1185">Reference proteome</keyword>
<name>A0ABN3NT45_9ACTN</name>
<comment type="similarity">
    <text evidence="6">Belongs to the NAD kinase family.</text>
</comment>
<dbReference type="EC" id="2.7.1.23" evidence="6"/>
<evidence type="ECO:0000256" key="1">
    <source>
        <dbReference type="ARBA" id="ARBA00022679"/>
    </source>
</evidence>
<reference evidence="7 8" key="1">
    <citation type="journal article" date="2019" name="Int. J. Syst. Evol. Microbiol.">
        <title>The Global Catalogue of Microorganisms (GCM) 10K type strain sequencing project: providing services to taxonomists for standard genome sequencing and annotation.</title>
        <authorList>
            <consortium name="The Broad Institute Genomics Platform"/>
            <consortium name="The Broad Institute Genome Sequencing Center for Infectious Disease"/>
            <person name="Wu L."/>
            <person name="Ma J."/>
        </authorList>
    </citation>
    <scope>NUCLEOTIDE SEQUENCE [LARGE SCALE GENOMIC DNA]</scope>
    <source>
        <strain evidence="7 8">JCM 3367</strain>
    </source>
</reference>
<keyword evidence="3 6" id="KW-0521">NADP</keyword>
<dbReference type="Pfam" id="PF20143">
    <property type="entry name" value="NAD_kinase_C"/>
    <property type="match status" value="1"/>
</dbReference>
<accession>A0ABN3NT45</accession>
<dbReference type="Pfam" id="PF01513">
    <property type="entry name" value="NAD_kinase"/>
    <property type="match status" value="1"/>
</dbReference>
<dbReference type="SUPFAM" id="SSF111331">
    <property type="entry name" value="NAD kinase/diacylglycerol kinase-like"/>
    <property type="match status" value="1"/>
</dbReference>
<comment type="cofactor">
    <cofactor evidence="6">
        <name>a divalent metal cation</name>
        <dbReference type="ChEBI" id="CHEBI:60240"/>
    </cofactor>
</comment>
<dbReference type="Gene3D" id="2.60.200.30">
    <property type="entry name" value="Probable inorganic polyphosphate/atp-NAD kinase, domain 2"/>
    <property type="match status" value="1"/>
</dbReference>
<feature type="binding site" evidence="6">
    <location>
        <begin position="185"/>
        <end position="190"/>
    </location>
    <ligand>
        <name>NAD(+)</name>
        <dbReference type="ChEBI" id="CHEBI:57540"/>
    </ligand>
</feature>
<feature type="active site" description="Proton acceptor" evidence="6">
    <location>
        <position position="70"/>
    </location>
</feature>
<organism evidence="7 8">
    <name type="scientific">Pilimelia columellifera subsp. columellifera</name>
    <dbReference type="NCBI Taxonomy" id="706583"/>
    <lineage>
        <taxon>Bacteria</taxon>
        <taxon>Bacillati</taxon>
        <taxon>Actinomycetota</taxon>
        <taxon>Actinomycetes</taxon>
        <taxon>Micromonosporales</taxon>
        <taxon>Micromonosporaceae</taxon>
        <taxon>Pilimelia</taxon>
    </lineage>
</organism>
<evidence type="ECO:0000256" key="2">
    <source>
        <dbReference type="ARBA" id="ARBA00022777"/>
    </source>
</evidence>
<keyword evidence="2 6" id="KW-0418">Kinase</keyword>
<dbReference type="NCBIfam" id="NF002892">
    <property type="entry name" value="PRK03372.1"/>
    <property type="match status" value="1"/>
</dbReference>
<dbReference type="HAMAP" id="MF_00361">
    <property type="entry name" value="NAD_kinase"/>
    <property type="match status" value="1"/>
</dbReference>
<dbReference type="Gene3D" id="3.40.50.10330">
    <property type="entry name" value="Probable inorganic polyphosphate/atp-NAD kinase, domain 1"/>
    <property type="match status" value="1"/>
</dbReference>
<keyword evidence="4 6" id="KW-0520">NAD</keyword>
<gene>
    <name evidence="6" type="primary">nadK</name>
    <name evidence="7" type="ORF">GCM10010201_33460</name>
</gene>
<comment type="catalytic activity">
    <reaction evidence="5 6">
        <text>NAD(+) + ATP = ADP + NADP(+) + H(+)</text>
        <dbReference type="Rhea" id="RHEA:18629"/>
        <dbReference type="ChEBI" id="CHEBI:15378"/>
        <dbReference type="ChEBI" id="CHEBI:30616"/>
        <dbReference type="ChEBI" id="CHEBI:57540"/>
        <dbReference type="ChEBI" id="CHEBI:58349"/>
        <dbReference type="ChEBI" id="CHEBI:456216"/>
        <dbReference type="EC" id="2.7.1.23"/>
    </reaction>
</comment>
<dbReference type="Proteomes" id="UP001499978">
    <property type="component" value="Unassembled WGS sequence"/>
</dbReference>
<feature type="binding site" evidence="6">
    <location>
        <begin position="144"/>
        <end position="145"/>
    </location>
    <ligand>
        <name>NAD(+)</name>
        <dbReference type="ChEBI" id="CHEBI:57540"/>
    </ligand>
</feature>
<evidence type="ECO:0000313" key="8">
    <source>
        <dbReference type="Proteomes" id="UP001499978"/>
    </source>
</evidence>
<comment type="subcellular location">
    <subcellularLocation>
        <location evidence="6">Cytoplasm</location>
    </subcellularLocation>
</comment>
<dbReference type="PANTHER" id="PTHR20275:SF0">
    <property type="entry name" value="NAD KINASE"/>
    <property type="match status" value="1"/>
</dbReference>
<evidence type="ECO:0000256" key="6">
    <source>
        <dbReference type="HAMAP-Rule" id="MF_00361"/>
    </source>
</evidence>
<evidence type="ECO:0000256" key="3">
    <source>
        <dbReference type="ARBA" id="ARBA00022857"/>
    </source>
</evidence>
<dbReference type="RefSeq" id="WP_344174199.1">
    <property type="nucleotide sequence ID" value="NZ_BAAARY010000024.1"/>
</dbReference>
<feature type="binding site" evidence="6">
    <location>
        <position position="75"/>
    </location>
    <ligand>
        <name>NAD(+)</name>
        <dbReference type="ChEBI" id="CHEBI:57540"/>
    </ligand>
</feature>
<keyword evidence="6" id="KW-0963">Cytoplasm</keyword>
<dbReference type="GO" id="GO:0016301">
    <property type="term" value="F:kinase activity"/>
    <property type="evidence" value="ECO:0007669"/>
    <property type="project" value="UniProtKB-KW"/>
</dbReference>
<proteinExistence type="inferred from homology"/>
<sequence length="294" mass="31376">MSRAALLVTHTGRVMNTAHARTVAKDLLDAGFQVRVLAQEAPDLDLPGLTWVDDPSAADGAEIVFALGGDGTLLRAAELARPAKAPLLGINLGKVGFLAEAETDDIDQVVRDVIAREYTVDERLTLDVRAELAGSEVASSWALNEVTVEKGSRAHMLELRVDVDGRPLSRYGCDGVVCATPTGSTAYALSAGGPVVWPEVEAMLLVPISAHALFNRPLVTAPTSTIDITVDPYIAMAVLCCDGRRVFDLPPGAKVQVRRGHLPVRVARLRPQTFTERLVAKFGLSVSGWRGGRP</sequence>
<comment type="function">
    <text evidence="6">Involved in the regulation of the intracellular balance of NAD and NADP, and is a key enzyme in the biosynthesis of NADP. Catalyzes specifically the phosphorylation on 2'-hydroxyl of the adenosine moiety of NAD to yield NADP.</text>
</comment>
<dbReference type="InterPro" id="IPR017437">
    <property type="entry name" value="ATP-NAD_kinase_PpnK-typ_C"/>
</dbReference>
<dbReference type="InterPro" id="IPR016064">
    <property type="entry name" value="NAD/diacylglycerol_kinase_sf"/>
</dbReference>
<dbReference type="PANTHER" id="PTHR20275">
    <property type="entry name" value="NAD KINASE"/>
    <property type="match status" value="1"/>
</dbReference>
<keyword evidence="6" id="KW-0067">ATP-binding</keyword>
<protein>
    <recommendedName>
        <fullName evidence="6">NAD kinase</fullName>
        <ecNumber evidence="6">2.7.1.23</ecNumber>
    </recommendedName>
    <alternativeName>
        <fullName evidence="6">ATP-dependent NAD kinase</fullName>
    </alternativeName>
</protein>
<feature type="binding site" evidence="6">
    <location>
        <begin position="70"/>
        <end position="71"/>
    </location>
    <ligand>
        <name>NAD(+)</name>
        <dbReference type="ChEBI" id="CHEBI:57540"/>
    </ligand>
</feature>
<dbReference type="InterPro" id="IPR002504">
    <property type="entry name" value="NADK"/>
</dbReference>
<keyword evidence="6" id="KW-0547">Nucleotide-binding</keyword>
<keyword evidence="1 6" id="KW-0808">Transferase</keyword>